<proteinExistence type="predicted"/>
<evidence type="ECO:0000313" key="2">
    <source>
        <dbReference type="Proteomes" id="UP000501602"/>
    </source>
</evidence>
<dbReference type="RefSeq" id="WP_168659935.1">
    <property type="nucleotide sequence ID" value="NZ_CP051180.1"/>
</dbReference>
<dbReference type="Pfam" id="PF16108">
    <property type="entry name" value="DUF4826"/>
    <property type="match status" value="1"/>
</dbReference>
<keyword evidence="2" id="KW-1185">Reference proteome</keyword>
<reference evidence="1 2" key="1">
    <citation type="submission" date="2020-04" db="EMBL/GenBank/DDBJ databases">
        <title>Ferrimonas sp. S7 isolated from sea water.</title>
        <authorList>
            <person name="Bae S.S."/>
            <person name="Baek K."/>
        </authorList>
    </citation>
    <scope>NUCLEOTIDE SEQUENCE [LARGE SCALE GENOMIC DNA]</scope>
    <source>
        <strain evidence="1 2">S7</strain>
    </source>
</reference>
<dbReference type="Proteomes" id="UP000501602">
    <property type="component" value="Chromosome"/>
</dbReference>
<protein>
    <submittedName>
        <fullName evidence="1">DUF4826 family protein</fullName>
    </submittedName>
</protein>
<dbReference type="KEGG" id="fes:HER31_07195"/>
<sequence>MSEQAKKQQQESAWVRAQFQKANKHMAEKGVLPGKVILKESRNLPPFVAIWKIEDSTPHKRRFWVLTGDLPTDMVSESAAPNAREAIHHFSLLWQMKAENLLRSRDKTQVELAKMMVSRSESLNKMHADQRLWGEMKSKLAS</sequence>
<gene>
    <name evidence="1" type="ORF">HER31_07195</name>
</gene>
<evidence type="ECO:0000313" key="1">
    <source>
        <dbReference type="EMBL" id="QIZ76674.1"/>
    </source>
</evidence>
<name>A0A6H1UCA4_9GAMM</name>
<dbReference type="InterPro" id="IPR032251">
    <property type="entry name" value="DUF4826"/>
</dbReference>
<dbReference type="AlphaFoldDB" id="A0A6H1UCA4"/>
<dbReference type="EMBL" id="CP051180">
    <property type="protein sequence ID" value="QIZ76674.1"/>
    <property type="molecule type" value="Genomic_DNA"/>
</dbReference>
<accession>A0A6H1UCA4</accession>
<organism evidence="1 2">
    <name type="scientific">Ferrimonas lipolytica</name>
    <dbReference type="NCBI Taxonomy" id="2724191"/>
    <lineage>
        <taxon>Bacteria</taxon>
        <taxon>Pseudomonadati</taxon>
        <taxon>Pseudomonadota</taxon>
        <taxon>Gammaproteobacteria</taxon>
        <taxon>Alteromonadales</taxon>
        <taxon>Ferrimonadaceae</taxon>
        <taxon>Ferrimonas</taxon>
    </lineage>
</organism>